<protein>
    <submittedName>
        <fullName evidence="3">Fibrous sheath-interacting protein 2-like</fullName>
    </submittedName>
</protein>
<evidence type="ECO:0000256" key="2">
    <source>
        <dbReference type="SAM" id="MobiDB-lite"/>
    </source>
</evidence>
<feature type="compositionally biased region" description="Polar residues" evidence="2">
    <location>
        <begin position="329"/>
        <end position="344"/>
    </location>
</feature>
<feature type="coiled-coil region" evidence="1">
    <location>
        <begin position="152"/>
        <end position="182"/>
    </location>
</feature>
<evidence type="ECO:0000313" key="3">
    <source>
        <dbReference type="EMBL" id="GAB1302761.1"/>
    </source>
</evidence>
<dbReference type="PANTHER" id="PTHR47315:SF3">
    <property type="entry name" value="FIBROUS SHEATH-INTERACTING PROTEIN 2-LIKE"/>
    <property type="match status" value="1"/>
</dbReference>
<comment type="caution">
    <text evidence="3">The sequence shown here is derived from an EMBL/GenBank/DDBJ whole genome shotgun (WGS) entry which is preliminary data.</text>
</comment>
<dbReference type="Proteomes" id="UP001623349">
    <property type="component" value="Unassembled WGS sequence"/>
</dbReference>
<sequence length="355" mass="41641">MDLYLSNCIKAAEAAANKAASGNLTNNKDTCSTKRQKPIIPKIGPSSLLDLPLGAKLPVIPGSTNIFYTTNISEKLYQPSFGFNLSDPYCKLMETTYKSLHDPHLKSYFKRKDLLKKLRKEGYITGNNKVVCSLKELNKYRQYLTTLKIDFERNYIREQKIIENQVNKLNEERRACDNAAAADFQRWLLQEGKKASPHHDRLIKLRHLNMINKELDKIEDTLGRRSTLQMKEEDRQHWEEVRRKLSLQQQVDEEWQFKEMSLLSKIGEEVKRETKVEEHRRKIREEINRKKQAMLHKRIAFHLQKLQQKDSKEEKRESSVSESKRQSETASSTTQRQPSLTEPKTSQEHLERKCN</sequence>
<organism evidence="3 4">
    <name type="scientific">Apodemus speciosus</name>
    <name type="common">Large Japanese field mouse</name>
    <dbReference type="NCBI Taxonomy" id="105296"/>
    <lineage>
        <taxon>Eukaryota</taxon>
        <taxon>Metazoa</taxon>
        <taxon>Chordata</taxon>
        <taxon>Craniata</taxon>
        <taxon>Vertebrata</taxon>
        <taxon>Euteleostomi</taxon>
        <taxon>Mammalia</taxon>
        <taxon>Eutheria</taxon>
        <taxon>Euarchontoglires</taxon>
        <taxon>Glires</taxon>
        <taxon>Rodentia</taxon>
        <taxon>Myomorpha</taxon>
        <taxon>Muroidea</taxon>
        <taxon>Muridae</taxon>
        <taxon>Murinae</taxon>
        <taxon>Apodemus</taxon>
    </lineage>
</organism>
<dbReference type="PANTHER" id="PTHR47315">
    <property type="entry name" value="FIBROUS SHEATH INTERACTING PROTEIN 2"/>
    <property type="match status" value="1"/>
</dbReference>
<gene>
    <name evidence="3" type="ORF">APTSU1_001800000</name>
</gene>
<dbReference type="EMBL" id="BAAFST010000020">
    <property type="protein sequence ID" value="GAB1302761.1"/>
    <property type="molecule type" value="Genomic_DNA"/>
</dbReference>
<feature type="compositionally biased region" description="Basic and acidic residues" evidence="2">
    <location>
        <begin position="307"/>
        <end position="327"/>
    </location>
</feature>
<feature type="region of interest" description="Disordered" evidence="2">
    <location>
        <begin position="303"/>
        <end position="355"/>
    </location>
</feature>
<accession>A0ABQ0FU28</accession>
<name>A0ABQ0FU28_APOSI</name>
<keyword evidence="4" id="KW-1185">Reference proteome</keyword>
<feature type="compositionally biased region" description="Basic and acidic residues" evidence="2">
    <location>
        <begin position="345"/>
        <end position="355"/>
    </location>
</feature>
<keyword evidence="1" id="KW-0175">Coiled coil</keyword>
<evidence type="ECO:0000256" key="1">
    <source>
        <dbReference type="SAM" id="Coils"/>
    </source>
</evidence>
<evidence type="ECO:0000313" key="4">
    <source>
        <dbReference type="Proteomes" id="UP001623349"/>
    </source>
</evidence>
<dbReference type="InterPro" id="IPR038891">
    <property type="entry name" value="FSIP2"/>
</dbReference>
<reference evidence="3 4" key="1">
    <citation type="submission" date="2024-08" db="EMBL/GenBank/DDBJ databases">
        <title>The draft genome of Apodemus speciosus.</title>
        <authorList>
            <person name="Nabeshima K."/>
            <person name="Suzuki S."/>
            <person name="Onuma M."/>
        </authorList>
    </citation>
    <scope>NUCLEOTIDE SEQUENCE [LARGE SCALE GENOMIC DNA]</scope>
    <source>
        <strain evidence="3">IB14-021</strain>
    </source>
</reference>
<proteinExistence type="predicted"/>